<dbReference type="EMBL" id="SRLO01000331">
    <property type="protein sequence ID" value="TNN60606.1"/>
    <property type="molecule type" value="Genomic_DNA"/>
</dbReference>
<evidence type="ECO:0000313" key="3">
    <source>
        <dbReference type="Proteomes" id="UP000314294"/>
    </source>
</evidence>
<dbReference type="AlphaFoldDB" id="A0A4Z2H477"/>
<name>A0A4Z2H477_9TELE</name>
<gene>
    <name evidence="2" type="ORF">EYF80_029207</name>
</gene>
<evidence type="ECO:0000313" key="2">
    <source>
        <dbReference type="EMBL" id="TNN60606.1"/>
    </source>
</evidence>
<comment type="caution">
    <text evidence="2">The sequence shown here is derived from an EMBL/GenBank/DDBJ whole genome shotgun (WGS) entry which is preliminary data.</text>
</comment>
<proteinExistence type="predicted"/>
<sequence>MVSGPCGGRSITGSAGKGSNGGEDDSSVAARSLNFLPVLSFDGRPRIRYGKALTALQCPKESEALKNATPMQRVVRRVS</sequence>
<keyword evidence="3" id="KW-1185">Reference proteome</keyword>
<reference evidence="2 3" key="1">
    <citation type="submission" date="2019-03" db="EMBL/GenBank/DDBJ databases">
        <title>First draft genome of Liparis tanakae, snailfish: a comprehensive survey of snailfish specific genes.</title>
        <authorList>
            <person name="Kim W."/>
            <person name="Song I."/>
            <person name="Jeong J.-H."/>
            <person name="Kim D."/>
            <person name="Kim S."/>
            <person name="Ryu S."/>
            <person name="Song J.Y."/>
            <person name="Lee S.K."/>
        </authorList>
    </citation>
    <scope>NUCLEOTIDE SEQUENCE [LARGE SCALE GENOMIC DNA]</scope>
    <source>
        <tissue evidence="2">Muscle</tissue>
    </source>
</reference>
<evidence type="ECO:0000256" key="1">
    <source>
        <dbReference type="SAM" id="MobiDB-lite"/>
    </source>
</evidence>
<feature type="region of interest" description="Disordered" evidence="1">
    <location>
        <begin position="1"/>
        <end position="27"/>
    </location>
</feature>
<protein>
    <submittedName>
        <fullName evidence="2">Uncharacterized protein</fullName>
    </submittedName>
</protein>
<organism evidence="2 3">
    <name type="scientific">Liparis tanakae</name>
    <name type="common">Tanaka's snailfish</name>
    <dbReference type="NCBI Taxonomy" id="230148"/>
    <lineage>
        <taxon>Eukaryota</taxon>
        <taxon>Metazoa</taxon>
        <taxon>Chordata</taxon>
        <taxon>Craniata</taxon>
        <taxon>Vertebrata</taxon>
        <taxon>Euteleostomi</taxon>
        <taxon>Actinopterygii</taxon>
        <taxon>Neopterygii</taxon>
        <taxon>Teleostei</taxon>
        <taxon>Neoteleostei</taxon>
        <taxon>Acanthomorphata</taxon>
        <taxon>Eupercaria</taxon>
        <taxon>Perciformes</taxon>
        <taxon>Cottioidei</taxon>
        <taxon>Cottales</taxon>
        <taxon>Liparidae</taxon>
        <taxon>Liparis</taxon>
    </lineage>
</organism>
<dbReference type="Proteomes" id="UP000314294">
    <property type="component" value="Unassembled WGS sequence"/>
</dbReference>
<accession>A0A4Z2H477</accession>